<proteinExistence type="predicted"/>
<evidence type="ECO:0000313" key="2">
    <source>
        <dbReference type="Proteomes" id="UP000053105"/>
    </source>
</evidence>
<reference evidence="1 2" key="1">
    <citation type="submission" date="2015-07" db="EMBL/GenBank/DDBJ databases">
        <title>The genome of Melipona quadrifasciata.</title>
        <authorList>
            <person name="Pan H."/>
            <person name="Kapheim K."/>
        </authorList>
    </citation>
    <scope>NUCLEOTIDE SEQUENCE [LARGE SCALE GENOMIC DNA]</scope>
    <source>
        <strain evidence="1">0111107301</strain>
        <tissue evidence="1">Whole body</tissue>
    </source>
</reference>
<protein>
    <submittedName>
        <fullName evidence="1">Uncharacterized protein</fullName>
    </submittedName>
</protein>
<gene>
    <name evidence="1" type="ORF">WN51_07563</name>
</gene>
<dbReference type="EMBL" id="KQ435720">
    <property type="protein sequence ID" value="KOX78702.1"/>
    <property type="molecule type" value="Genomic_DNA"/>
</dbReference>
<sequence>MNRTLFTALSGDAYDLRVIRRYHLHPGGESELRIILVLMECEAMRMSCNRPKIPQLRVSNTRLAQAASGCAPSAEVLPISDVKQKRSAATPLEQFIVKSLSSVSSQKSDLNEILRSIFLPSLSQMHKNKKFNEQQYCAMTL</sequence>
<dbReference type="AlphaFoldDB" id="A0A0N0U6S3"/>
<dbReference type="OrthoDB" id="6354602at2759"/>
<accession>A0A0N0U6S3</accession>
<name>A0A0N0U6S3_9HYME</name>
<keyword evidence="2" id="KW-1185">Reference proteome</keyword>
<dbReference type="Proteomes" id="UP000053105">
    <property type="component" value="Unassembled WGS sequence"/>
</dbReference>
<organism evidence="1 2">
    <name type="scientific">Melipona quadrifasciata</name>
    <dbReference type="NCBI Taxonomy" id="166423"/>
    <lineage>
        <taxon>Eukaryota</taxon>
        <taxon>Metazoa</taxon>
        <taxon>Ecdysozoa</taxon>
        <taxon>Arthropoda</taxon>
        <taxon>Hexapoda</taxon>
        <taxon>Insecta</taxon>
        <taxon>Pterygota</taxon>
        <taxon>Neoptera</taxon>
        <taxon>Endopterygota</taxon>
        <taxon>Hymenoptera</taxon>
        <taxon>Apocrita</taxon>
        <taxon>Aculeata</taxon>
        <taxon>Apoidea</taxon>
        <taxon>Anthophila</taxon>
        <taxon>Apidae</taxon>
        <taxon>Melipona</taxon>
    </lineage>
</organism>
<evidence type="ECO:0000313" key="1">
    <source>
        <dbReference type="EMBL" id="KOX78702.1"/>
    </source>
</evidence>